<protein>
    <submittedName>
        <fullName evidence="1">Uncharacterized protein</fullName>
    </submittedName>
</protein>
<comment type="caution">
    <text evidence="1">The sequence shown here is derived from an EMBL/GenBank/DDBJ whole genome shotgun (WGS) entry which is preliminary data.</text>
</comment>
<accession>A0A8H7KJ82</accession>
<proteinExistence type="predicted"/>
<gene>
    <name evidence="1" type="ORF">Agabi119p4_1552</name>
</gene>
<organism evidence="1 2">
    <name type="scientific">Agaricus bisporus var. burnettii</name>
    <dbReference type="NCBI Taxonomy" id="192524"/>
    <lineage>
        <taxon>Eukaryota</taxon>
        <taxon>Fungi</taxon>
        <taxon>Dikarya</taxon>
        <taxon>Basidiomycota</taxon>
        <taxon>Agaricomycotina</taxon>
        <taxon>Agaricomycetes</taxon>
        <taxon>Agaricomycetidae</taxon>
        <taxon>Agaricales</taxon>
        <taxon>Agaricineae</taxon>
        <taxon>Agaricaceae</taxon>
        <taxon>Agaricus</taxon>
    </lineage>
</organism>
<evidence type="ECO:0000313" key="2">
    <source>
        <dbReference type="Proteomes" id="UP000629468"/>
    </source>
</evidence>
<dbReference type="Proteomes" id="UP000629468">
    <property type="component" value="Unassembled WGS sequence"/>
</dbReference>
<name>A0A8H7KJ82_AGABI</name>
<evidence type="ECO:0000313" key="1">
    <source>
        <dbReference type="EMBL" id="KAF7782176.1"/>
    </source>
</evidence>
<dbReference type="EMBL" id="JABXXO010000003">
    <property type="protein sequence ID" value="KAF7782176.1"/>
    <property type="molecule type" value="Genomic_DNA"/>
</dbReference>
<sequence length="94" mass="10863">MESSKNDEKQSEDQLSPPTLSFSFAAIAYQPDVERRTNYLSELWVNLLYTWALFIRDGLGLTSACMKQLKKINYMTKHGALELLQRANMIDLFL</sequence>
<reference evidence="1 2" key="1">
    <citation type="journal article" name="Sci. Rep.">
        <title>Telomere-to-telomere assembled and centromere annotated genomes of the two main subspecies of the button mushroom Agaricus bisporus reveal especially polymorphic chromosome ends.</title>
        <authorList>
            <person name="Sonnenberg A.S.M."/>
            <person name="Sedaghat-Telgerd N."/>
            <person name="Lavrijssen B."/>
            <person name="Ohm R.A."/>
            <person name="Hendrickx P.M."/>
            <person name="Scholtmeijer K."/>
            <person name="Baars J.J.P."/>
            <person name="van Peer A."/>
        </authorList>
    </citation>
    <scope>NUCLEOTIDE SEQUENCE [LARGE SCALE GENOMIC DNA]</scope>
    <source>
        <strain evidence="1 2">H119_p4</strain>
    </source>
</reference>
<dbReference type="AlphaFoldDB" id="A0A8H7KJ82"/>